<accession>A0A504YU11</accession>
<comment type="caution">
    <text evidence="2">The sequence shown here is derived from an EMBL/GenBank/DDBJ whole genome shotgun (WGS) entry which is preliminary data.</text>
</comment>
<sequence length="54" mass="6288">MHVFWIYQPLYICIFVLSVEHLDTLGEMENSILELEHKSPNVNAEHDEGNDSET</sequence>
<evidence type="ECO:0000256" key="1">
    <source>
        <dbReference type="SAM" id="SignalP"/>
    </source>
</evidence>
<dbReference type="EMBL" id="SUNJ01004048">
    <property type="protein sequence ID" value="TPP64773.1"/>
    <property type="molecule type" value="Genomic_DNA"/>
</dbReference>
<dbReference type="Proteomes" id="UP000316759">
    <property type="component" value="Unassembled WGS sequence"/>
</dbReference>
<keyword evidence="1" id="KW-0732">Signal</keyword>
<reference evidence="2 3" key="1">
    <citation type="submission" date="2019-04" db="EMBL/GenBank/DDBJ databases">
        <title>Annotation for the trematode Fasciola gigantica.</title>
        <authorList>
            <person name="Choi Y.-J."/>
        </authorList>
    </citation>
    <scope>NUCLEOTIDE SEQUENCE [LARGE SCALE GENOMIC DNA]</scope>
    <source>
        <strain evidence="2">Uganda_cow_1</strain>
    </source>
</reference>
<proteinExistence type="predicted"/>
<feature type="signal peptide" evidence="1">
    <location>
        <begin position="1"/>
        <end position="21"/>
    </location>
</feature>
<evidence type="ECO:0000313" key="3">
    <source>
        <dbReference type="Proteomes" id="UP000316759"/>
    </source>
</evidence>
<organism evidence="2 3">
    <name type="scientific">Fasciola gigantica</name>
    <name type="common">Giant liver fluke</name>
    <dbReference type="NCBI Taxonomy" id="46835"/>
    <lineage>
        <taxon>Eukaryota</taxon>
        <taxon>Metazoa</taxon>
        <taxon>Spiralia</taxon>
        <taxon>Lophotrochozoa</taxon>
        <taxon>Platyhelminthes</taxon>
        <taxon>Trematoda</taxon>
        <taxon>Digenea</taxon>
        <taxon>Plagiorchiida</taxon>
        <taxon>Echinostomata</taxon>
        <taxon>Echinostomatoidea</taxon>
        <taxon>Fasciolidae</taxon>
        <taxon>Fasciola</taxon>
    </lineage>
</organism>
<name>A0A504YU11_FASGI</name>
<evidence type="ECO:0000313" key="2">
    <source>
        <dbReference type="EMBL" id="TPP64773.1"/>
    </source>
</evidence>
<dbReference type="AlphaFoldDB" id="A0A504YU11"/>
<gene>
    <name evidence="2" type="ORF">FGIG_10109</name>
</gene>
<feature type="chain" id="PRO_5021471852" evidence="1">
    <location>
        <begin position="22"/>
        <end position="54"/>
    </location>
</feature>
<protein>
    <submittedName>
        <fullName evidence="2">Uncharacterized protein</fullName>
    </submittedName>
</protein>
<keyword evidence="3" id="KW-1185">Reference proteome</keyword>